<dbReference type="Proteomes" id="UP000245056">
    <property type="component" value="Unassembled WGS sequence"/>
</dbReference>
<dbReference type="EMBL" id="QFAW01000021">
    <property type="protein sequence ID" value="PWE43379.1"/>
    <property type="molecule type" value="Genomic_DNA"/>
</dbReference>
<protein>
    <submittedName>
        <fullName evidence="1">Uncharacterized protein</fullName>
    </submittedName>
</protein>
<sequence>MYLQRMNARTARGFAPRMDELDEGLSTERITPDRRCFCSSCRACEAASGCEAVLKPELNA</sequence>
<dbReference type="OrthoDB" id="7024580at2"/>
<proteinExistence type="predicted"/>
<name>A0A2U2D6E0_9PSED</name>
<dbReference type="AlphaFoldDB" id="A0A2U2D6E0"/>
<gene>
    <name evidence="1" type="ORF">C9I49_16705</name>
</gene>
<accession>A0A2U2D6E0</accession>
<evidence type="ECO:0000313" key="1">
    <source>
        <dbReference type="EMBL" id="PWE43379.1"/>
    </source>
</evidence>
<reference evidence="1 2" key="1">
    <citation type="submission" date="2018-05" db="EMBL/GenBank/DDBJ databases">
        <title>Genome sequences of two Antarctic strains of Pseudomonas prosekii: insights into adaptation to extreme conditions.</title>
        <authorList>
            <person name="Snopkova K."/>
            <person name="Dufkova K."/>
            <person name="Cejkova D."/>
            <person name="Sedlacek I."/>
            <person name="Smajs D."/>
        </authorList>
    </citation>
    <scope>NUCLEOTIDE SEQUENCE [LARGE SCALE GENOMIC DNA]</scope>
    <source>
        <strain evidence="1 2">P2673</strain>
    </source>
</reference>
<evidence type="ECO:0000313" key="2">
    <source>
        <dbReference type="Proteomes" id="UP000245056"/>
    </source>
</evidence>
<comment type="caution">
    <text evidence="1">The sequence shown here is derived from an EMBL/GenBank/DDBJ whole genome shotgun (WGS) entry which is preliminary data.</text>
</comment>
<organism evidence="1 2">
    <name type="scientific">Pseudomonas prosekii</name>
    <dbReference type="NCBI Taxonomy" id="1148509"/>
    <lineage>
        <taxon>Bacteria</taxon>
        <taxon>Pseudomonadati</taxon>
        <taxon>Pseudomonadota</taxon>
        <taxon>Gammaproteobacteria</taxon>
        <taxon>Pseudomonadales</taxon>
        <taxon>Pseudomonadaceae</taxon>
        <taxon>Pseudomonas</taxon>
    </lineage>
</organism>